<dbReference type="GO" id="GO:0006839">
    <property type="term" value="P:mitochondrial transport"/>
    <property type="evidence" value="ECO:0007669"/>
    <property type="project" value="TreeGrafter"/>
</dbReference>
<dbReference type="OrthoDB" id="14252at2759"/>
<evidence type="ECO:0000256" key="5">
    <source>
        <dbReference type="ARBA" id="ARBA00022737"/>
    </source>
</evidence>
<dbReference type="PANTHER" id="PTHR45624">
    <property type="entry name" value="MITOCHONDRIAL BASIC AMINO ACIDS TRANSPORTER-RELATED"/>
    <property type="match status" value="1"/>
</dbReference>
<evidence type="ECO:0000256" key="3">
    <source>
        <dbReference type="ARBA" id="ARBA00022448"/>
    </source>
</evidence>
<evidence type="ECO:0000313" key="13">
    <source>
        <dbReference type="Proteomes" id="UP000728185"/>
    </source>
</evidence>
<evidence type="ECO:0000256" key="11">
    <source>
        <dbReference type="SAM" id="Phobius"/>
    </source>
</evidence>
<evidence type="ECO:0000313" key="12">
    <source>
        <dbReference type="EMBL" id="KAA0188354.1"/>
    </source>
</evidence>
<keyword evidence="6 11" id="KW-1133">Transmembrane helix</keyword>
<keyword evidence="7" id="KW-0496">Mitochondrion</keyword>
<dbReference type="Gene3D" id="1.50.40.10">
    <property type="entry name" value="Mitochondrial carrier domain"/>
    <property type="match status" value="2"/>
</dbReference>
<keyword evidence="8 9" id="KW-0472">Membrane</keyword>
<reference evidence="12" key="1">
    <citation type="submission" date="2019-05" db="EMBL/GenBank/DDBJ databases">
        <title>Annotation for the trematode Fasciolopsis buski.</title>
        <authorList>
            <person name="Choi Y.-J."/>
        </authorList>
    </citation>
    <scope>NUCLEOTIDE SEQUENCE</scope>
    <source>
        <strain evidence="12">HT</strain>
        <tissue evidence="12">Whole worm</tissue>
    </source>
</reference>
<dbReference type="InterPro" id="IPR023395">
    <property type="entry name" value="MCP_dom_sf"/>
</dbReference>
<evidence type="ECO:0000256" key="2">
    <source>
        <dbReference type="ARBA" id="ARBA00006375"/>
    </source>
</evidence>
<dbReference type="GO" id="GO:0015227">
    <property type="term" value="F:O-acyl-L-carnitine transmembrane transporter activity"/>
    <property type="evidence" value="ECO:0007669"/>
    <property type="project" value="TreeGrafter"/>
</dbReference>
<evidence type="ECO:0000256" key="1">
    <source>
        <dbReference type="ARBA" id="ARBA00004225"/>
    </source>
</evidence>
<evidence type="ECO:0000256" key="9">
    <source>
        <dbReference type="PROSITE-ProRule" id="PRU00282"/>
    </source>
</evidence>
<keyword evidence="4 9" id="KW-0812">Transmembrane</keyword>
<feature type="repeat" description="Solcar" evidence="9">
    <location>
        <begin position="109"/>
        <end position="193"/>
    </location>
</feature>
<keyword evidence="13" id="KW-1185">Reference proteome</keyword>
<feature type="transmembrane region" description="Helical" evidence="11">
    <location>
        <begin position="12"/>
        <end position="33"/>
    </location>
</feature>
<keyword evidence="5" id="KW-0677">Repeat</keyword>
<evidence type="ECO:0000256" key="8">
    <source>
        <dbReference type="ARBA" id="ARBA00023136"/>
    </source>
</evidence>
<accession>A0A8E0RNI7</accession>
<dbReference type="InterPro" id="IPR050567">
    <property type="entry name" value="Mitochondrial_Carrier"/>
</dbReference>
<dbReference type="Pfam" id="PF00153">
    <property type="entry name" value="Mito_carr"/>
    <property type="match status" value="2"/>
</dbReference>
<comment type="similarity">
    <text evidence="2 10">Belongs to the mitochondrial carrier (TC 2.A.29) family.</text>
</comment>
<keyword evidence="3 10" id="KW-0813">Transport</keyword>
<gene>
    <name evidence="12" type="ORF">FBUS_06288</name>
</gene>
<dbReference type="GO" id="GO:0031966">
    <property type="term" value="C:mitochondrial membrane"/>
    <property type="evidence" value="ECO:0007669"/>
    <property type="project" value="UniProtKB-SubCell"/>
</dbReference>
<sequence length="193" mass="20964">MSGKTDAHVVSPFKSFVAGGFGGVCCIVVGHPLDTIKVRLQTMPFVRSGEAPLYHGTFDCAKKTLARDGILGFYKGMGAPVMGVAPIFAICFYGYNWGKRIFGEDPMHLRKHEILLAGMYSGIFTTVIVAPGERIKCLLQIQCGSSAPHKYKGPMDVIHQLYREGGLRSLFRGTAATLLRGTTKGAFFPEISD</sequence>
<dbReference type="PROSITE" id="PS50920">
    <property type="entry name" value="SOLCAR"/>
    <property type="match status" value="2"/>
</dbReference>
<dbReference type="GO" id="GO:1902603">
    <property type="term" value="P:carnitine transmembrane transport"/>
    <property type="evidence" value="ECO:0007669"/>
    <property type="project" value="TreeGrafter"/>
</dbReference>
<dbReference type="Proteomes" id="UP000728185">
    <property type="component" value="Unassembled WGS sequence"/>
</dbReference>
<dbReference type="SUPFAM" id="SSF103506">
    <property type="entry name" value="Mitochondrial carrier"/>
    <property type="match status" value="1"/>
</dbReference>
<evidence type="ECO:0000256" key="10">
    <source>
        <dbReference type="RuleBase" id="RU000488"/>
    </source>
</evidence>
<evidence type="ECO:0000256" key="4">
    <source>
        <dbReference type="ARBA" id="ARBA00022692"/>
    </source>
</evidence>
<proteinExistence type="inferred from homology"/>
<comment type="caution">
    <text evidence="12">The sequence shown here is derived from an EMBL/GenBank/DDBJ whole genome shotgun (WGS) entry which is preliminary data.</text>
</comment>
<protein>
    <submittedName>
        <fullName evidence="12">Mitochondrial carnitine/acylcarnitine carrier protein</fullName>
    </submittedName>
</protein>
<dbReference type="AlphaFoldDB" id="A0A8E0RNI7"/>
<comment type="subcellular location">
    <subcellularLocation>
        <location evidence="1">Mitochondrion membrane</location>
        <topology evidence="1">Multi-pass membrane protein</topology>
    </subcellularLocation>
</comment>
<dbReference type="PANTHER" id="PTHR45624:SF4">
    <property type="entry name" value="CONGESTED-LIKE TRACHEA PROTEIN-RELATED"/>
    <property type="match status" value="1"/>
</dbReference>
<feature type="transmembrane region" description="Helical" evidence="11">
    <location>
        <begin position="72"/>
        <end position="95"/>
    </location>
</feature>
<feature type="repeat" description="Solcar" evidence="9">
    <location>
        <begin position="10"/>
        <end position="101"/>
    </location>
</feature>
<name>A0A8E0RNI7_9TREM</name>
<organism evidence="12 13">
    <name type="scientific">Fasciolopsis buskii</name>
    <dbReference type="NCBI Taxonomy" id="27845"/>
    <lineage>
        <taxon>Eukaryota</taxon>
        <taxon>Metazoa</taxon>
        <taxon>Spiralia</taxon>
        <taxon>Lophotrochozoa</taxon>
        <taxon>Platyhelminthes</taxon>
        <taxon>Trematoda</taxon>
        <taxon>Digenea</taxon>
        <taxon>Plagiorchiida</taxon>
        <taxon>Echinostomata</taxon>
        <taxon>Echinostomatoidea</taxon>
        <taxon>Fasciolidae</taxon>
        <taxon>Fasciolopsis</taxon>
    </lineage>
</organism>
<dbReference type="EMBL" id="LUCM01008459">
    <property type="protein sequence ID" value="KAA0188354.1"/>
    <property type="molecule type" value="Genomic_DNA"/>
</dbReference>
<dbReference type="InterPro" id="IPR018108">
    <property type="entry name" value="MCP_transmembrane"/>
</dbReference>
<feature type="transmembrane region" description="Helical" evidence="11">
    <location>
        <begin position="115"/>
        <end position="132"/>
    </location>
</feature>
<evidence type="ECO:0000256" key="7">
    <source>
        <dbReference type="ARBA" id="ARBA00023128"/>
    </source>
</evidence>
<evidence type="ECO:0000256" key="6">
    <source>
        <dbReference type="ARBA" id="ARBA00022989"/>
    </source>
</evidence>